<dbReference type="GeneID" id="48279090"/>
<comment type="caution">
    <text evidence="1">The sequence shown here is derived from an EMBL/GenBank/DDBJ whole genome shotgun (WGS) entry which is preliminary data.</text>
</comment>
<dbReference type="RefSeq" id="WP_158694846.1">
    <property type="nucleotide sequence ID" value="NZ_BJNS01000101.1"/>
</dbReference>
<proteinExistence type="predicted"/>
<sequence>MKTIQQRNEYLQAKMKQHKAITDVHKYQRRLKWIIRYHSLLTDLEVKEIRENLRKAFK</sequence>
<dbReference type="EMBL" id="UFSZ01000001">
    <property type="protein sequence ID" value="SUV18654.1"/>
    <property type="molecule type" value="Genomic_DNA"/>
</dbReference>
<gene>
    <name evidence="1" type="ORF">NCTC10338_03831</name>
</gene>
<accession>A0AAJ4ZXU2</accession>
<evidence type="ECO:0000313" key="1">
    <source>
        <dbReference type="EMBL" id="SUV18654.1"/>
    </source>
</evidence>
<organism evidence="1 2">
    <name type="scientific">Lysinibacillus sphaericus</name>
    <name type="common">Bacillus sphaericus</name>
    <dbReference type="NCBI Taxonomy" id="1421"/>
    <lineage>
        <taxon>Bacteria</taxon>
        <taxon>Bacillati</taxon>
        <taxon>Bacillota</taxon>
        <taxon>Bacilli</taxon>
        <taxon>Bacillales</taxon>
        <taxon>Bacillaceae</taxon>
        <taxon>Lysinibacillus</taxon>
    </lineage>
</organism>
<name>A0AAJ4ZXU2_LYSSH</name>
<reference evidence="1 2" key="1">
    <citation type="submission" date="2018-06" db="EMBL/GenBank/DDBJ databases">
        <authorList>
            <consortium name="Pathogen Informatics"/>
            <person name="Doyle S."/>
        </authorList>
    </citation>
    <scope>NUCLEOTIDE SEQUENCE [LARGE SCALE GENOMIC DNA]</scope>
    <source>
        <strain evidence="1 2">NCTC10338</strain>
    </source>
</reference>
<dbReference type="Proteomes" id="UP000255295">
    <property type="component" value="Unassembled WGS sequence"/>
</dbReference>
<dbReference type="AlphaFoldDB" id="A0AAJ4ZXU2"/>
<protein>
    <submittedName>
        <fullName evidence="1">Uncharacterized protein</fullName>
    </submittedName>
</protein>
<evidence type="ECO:0000313" key="2">
    <source>
        <dbReference type="Proteomes" id="UP000255295"/>
    </source>
</evidence>